<comment type="caution">
    <text evidence="3">The sequence shown here is derived from an EMBL/GenBank/DDBJ whole genome shotgun (WGS) entry which is preliminary data.</text>
</comment>
<dbReference type="AlphaFoldDB" id="A0A418Y0T0"/>
<dbReference type="InterPro" id="IPR012340">
    <property type="entry name" value="NA-bd_OB-fold"/>
</dbReference>
<sequence>MTRTNYFRDLMPTVAPEADDRAWWEACRRHELTVPTCSLCGLSRFPISPVCPQCFRPGMALKKVSGRGKIFSYTVQHNPPTPALAAICPYNIAIIELDDTERTHMVSNIVDATPDELAIGLPVEVVWEELQGNITVPRFRVTGF</sequence>
<dbReference type="InterPro" id="IPR002878">
    <property type="entry name" value="ChsH2_C"/>
</dbReference>
<evidence type="ECO:0000313" key="3">
    <source>
        <dbReference type="EMBL" id="RJG18856.1"/>
    </source>
</evidence>
<accession>A0A418Y0T0</accession>
<feature type="domain" description="ChsH2 rubredoxin-like zinc ribbon" evidence="2">
    <location>
        <begin position="24"/>
        <end position="59"/>
    </location>
</feature>
<dbReference type="Pfam" id="PF12172">
    <property type="entry name" value="zf-ChsH2"/>
    <property type="match status" value="1"/>
</dbReference>
<dbReference type="InterPro" id="IPR052513">
    <property type="entry name" value="Thioester_dehydratase-like"/>
</dbReference>
<proteinExistence type="predicted"/>
<dbReference type="InterPro" id="IPR022002">
    <property type="entry name" value="ChsH2_Znr"/>
</dbReference>
<feature type="domain" description="ChsH2 C-terminal OB-fold" evidence="1">
    <location>
        <begin position="63"/>
        <end position="128"/>
    </location>
</feature>
<dbReference type="Proteomes" id="UP000284006">
    <property type="component" value="Unassembled WGS sequence"/>
</dbReference>
<organism evidence="3 4">
    <name type="scientific">Massilia cavernae</name>
    <dbReference type="NCBI Taxonomy" id="2320864"/>
    <lineage>
        <taxon>Bacteria</taxon>
        <taxon>Pseudomonadati</taxon>
        <taxon>Pseudomonadota</taxon>
        <taxon>Betaproteobacteria</taxon>
        <taxon>Burkholderiales</taxon>
        <taxon>Oxalobacteraceae</taxon>
        <taxon>Telluria group</taxon>
        <taxon>Massilia</taxon>
    </lineage>
</organism>
<dbReference type="PANTHER" id="PTHR34075">
    <property type="entry name" value="BLR3430 PROTEIN"/>
    <property type="match status" value="1"/>
</dbReference>
<gene>
    <name evidence="3" type="ORF">D3872_09725</name>
</gene>
<dbReference type="OrthoDB" id="5514845at2"/>
<evidence type="ECO:0000259" key="2">
    <source>
        <dbReference type="Pfam" id="PF12172"/>
    </source>
</evidence>
<evidence type="ECO:0000259" key="1">
    <source>
        <dbReference type="Pfam" id="PF01796"/>
    </source>
</evidence>
<dbReference type="RefSeq" id="WP_119810585.1">
    <property type="nucleotide sequence ID" value="NZ_QYUP01000092.1"/>
</dbReference>
<dbReference type="Pfam" id="PF01796">
    <property type="entry name" value="OB_ChsH2_C"/>
    <property type="match status" value="1"/>
</dbReference>
<evidence type="ECO:0000313" key="4">
    <source>
        <dbReference type="Proteomes" id="UP000284006"/>
    </source>
</evidence>
<reference evidence="3 4" key="1">
    <citation type="submission" date="2018-09" db="EMBL/GenBank/DDBJ databases">
        <authorList>
            <person name="Zhu H."/>
        </authorList>
    </citation>
    <scope>NUCLEOTIDE SEQUENCE [LARGE SCALE GENOMIC DNA]</scope>
    <source>
        <strain evidence="3 4">K1S02-61</strain>
    </source>
</reference>
<protein>
    <submittedName>
        <fullName evidence="3">Thiolase</fullName>
    </submittedName>
</protein>
<dbReference type="PANTHER" id="PTHR34075:SF5">
    <property type="entry name" value="BLR3430 PROTEIN"/>
    <property type="match status" value="1"/>
</dbReference>
<dbReference type="SUPFAM" id="SSF50249">
    <property type="entry name" value="Nucleic acid-binding proteins"/>
    <property type="match status" value="1"/>
</dbReference>
<keyword evidence="4" id="KW-1185">Reference proteome</keyword>
<name>A0A418Y0T0_9BURK</name>
<dbReference type="EMBL" id="QYUP01000092">
    <property type="protein sequence ID" value="RJG18856.1"/>
    <property type="molecule type" value="Genomic_DNA"/>
</dbReference>